<evidence type="ECO:0000313" key="2">
    <source>
        <dbReference type="Proteomes" id="UP000271241"/>
    </source>
</evidence>
<dbReference type="GO" id="GO:0005739">
    <property type="term" value="C:mitochondrion"/>
    <property type="evidence" value="ECO:0007669"/>
    <property type="project" value="TreeGrafter"/>
</dbReference>
<accession>A0A4V1IX85</accession>
<dbReference type="GO" id="GO:0019264">
    <property type="term" value="P:glycine biosynthetic process from serine"/>
    <property type="evidence" value="ECO:0007669"/>
    <property type="project" value="TreeGrafter"/>
</dbReference>
<organism evidence="1 2">
    <name type="scientific">Thamnocephalis sphaerospora</name>
    <dbReference type="NCBI Taxonomy" id="78915"/>
    <lineage>
        <taxon>Eukaryota</taxon>
        <taxon>Fungi</taxon>
        <taxon>Fungi incertae sedis</taxon>
        <taxon>Zoopagomycota</taxon>
        <taxon>Zoopagomycotina</taxon>
        <taxon>Zoopagomycetes</taxon>
        <taxon>Zoopagales</taxon>
        <taxon>Sigmoideomycetaceae</taxon>
        <taxon>Thamnocephalis</taxon>
    </lineage>
</organism>
<sequence>MTSRSFGEDDFAVVAEFIDRAVAITQEVKKQTTGTKLVDFKATLGDDVAKWPELQKLRDDVAAFSRRFPAIGFDETQMRYHD</sequence>
<dbReference type="Gene3D" id="3.90.1150.10">
    <property type="entry name" value="Aspartate Aminotransferase, domain 1"/>
    <property type="match status" value="1"/>
</dbReference>
<proteinExistence type="predicted"/>
<name>A0A4V1IX85_9FUNG</name>
<dbReference type="GO" id="GO:0046653">
    <property type="term" value="P:tetrahydrofolate metabolic process"/>
    <property type="evidence" value="ECO:0007669"/>
    <property type="project" value="TreeGrafter"/>
</dbReference>
<dbReference type="Proteomes" id="UP000271241">
    <property type="component" value="Unassembled WGS sequence"/>
</dbReference>
<dbReference type="OrthoDB" id="10265628at2759"/>
<dbReference type="GO" id="GO:0030170">
    <property type="term" value="F:pyridoxal phosphate binding"/>
    <property type="evidence" value="ECO:0007669"/>
    <property type="project" value="TreeGrafter"/>
</dbReference>
<protein>
    <submittedName>
        <fullName evidence="1">Uncharacterized protein</fullName>
    </submittedName>
</protein>
<dbReference type="PANTHER" id="PTHR11680">
    <property type="entry name" value="SERINE HYDROXYMETHYLTRANSFERASE"/>
    <property type="match status" value="1"/>
</dbReference>
<dbReference type="InterPro" id="IPR049943">
    <property type="entry name" value="Ser_HO-MeTrfase-like"/>
</dbReference>
<dbReference type="AlphaFoldDB" id="A0A4V1IX85"/>
<dbReference type="InterPro" id="IPR015424">
    <property type="entry name" value="PyrdxlP-dep_Trfase"/>
</dbReference>
<dbReference type="STRING" id="78915.A0A4V1IX85"/>
<evidence type="ECO:0000313" key="1">
    <source>
        <dbReference type="EMBL" id="RKP10179.1"/>
    </source>
</evidence>
<dbReference type="SUPFAM" id="SSF53383">
    <property type="entry name" value="PLP-dependent transferases"/>
    <property type="match status" value="1"/>
</dbReference>
<gene>
    <name evidence="1" type="ORF">THASP1DRAFT_28018</name>
</gene>
<reference evidence="2" key="1">
    <citation type="journal article" date="2018" name="Nat. Microbiol.">
        <title>Leveraging single-cell genomics to expand the fungal tree of life.</title>
        <authorList>
            <person name="Ahrendt S.R."/>
            <person name="Quandt C.A."/>
            <person name="Ciobanu D."/>
            <person name="Clum A."/>
            <person name="Salamov A."/>
            <person name="Andreopoulos B."/>
            <person name="Cheng J.F."/>
            <person name="Woyke T."/>
            <person name="Pelin A."/>
            <person name="Henrissat B."/>
            <person name="Reynolds N.K."/>
            <person name="Benny G.L."/>
            <person name="Smith M.E."/>
            <person name="James T.Y."/>
            <person name="Grigoriev I.V."/>
        </authorList>
    </citation>
    <scope>NUCLEOTIDE SEQUENCE [LARGE SCALE GENOMIC DNA]</scope>
    <source>
        <strain evidence="2">RSA 1356</strain>
    </source>
</reference>
<dbReference type="InterPro" id="IPR015422">
    <property type="entry name" value="PyrdxlP-dep_Trfase_small"/>
</dbReference>
<dbReference type="EMBL" id="KZ992465">
    <property type="protein sequence ID" value="RKP10179.1"/>
    <property type="molecule type" value="Genomic_DNA"/>
</dbReference>
<dbReference type="PANTHER" id="PTHR11680:SF28">
    <property type="entry name" value="SERINE HYDROXYMETHYLTRANSFERASE, MITOCHONDRIAL"/>
    <property type="match status" value="1"/>
</dbReference>
<dbReference type="GO" id="GO:0004372">
    <property type="term" value="F:glycine hydroxymethyltransferase activity"/>
    <property type="evidence" value="ECO:0007669"/>
    <property type="project" value="TreeGrafter"/>
</dbReference>
<keyword evidence="2" id="KW-1185">Reference proteome</keyword>